<dbReference type="InterPro" id="IPR009057">
    <property type="entry name" value="Homeodomain-like_sf"/>
</dbReference>
<dbReference type="Proteomes" id="UP000436655">
    <property type="component" value="Unassembled WGS sequence"/>
</dbReference>
<evidence type="ECO:0000259" key="1">
    <source>
        <dbReference type="Pfam" id="PF13556"/>
    </source>
</evidence>
<gene>
    <name evidence="2" type="ORF">FHL03_06490</name>
</gene>
<organism evidence="2 3">
    <name type="scientific">Companilactobacillus mishanensis</name>
    <dbReference type="NCBI Taxonomy" id="2486008"/>
    <lineage>
        <taxon>Bacteria</taxon>
        <taxon>Bacillati</taxon>
        <taxon>Bacillota</taxon>
        <taxon>Bacilli</taxon>
        <taxon>Lactobacillales</taxon>
        <taxon>Lactobacillaceae</taxon>
        <taxon>Companilactobacillus</taxon>
    </lineage>
</organism>
<dbReference type="SUPFAM" id="SSF46689">
    <property type="entry name" value="Homeodomain-like"/>
    <property type="match status" value="1"/>
</dbReference>
<dbReference type="InterPro" id="IPR025736">
    <property type="entry name" value="PucR_C-HTH_dom"/>
</dbReference>
<protein>
    <recommendedName>
        <fullName evidence="1">PucR C-terminal helix-turn-helix domain-containing protein</fullName>
    </recommendedName>
</protein>
<name>A0ABW9P7E0_9LACO</name>
<dbReference type="Pfam" id="PF13556">
    <property type="entry name" value="HTH_30"/>
    <property type="match status" value="1"/>
</dbReference>
<evidence type="ECO:0000313" key="3">
    <source>
        <dbReference type="Proteomes" id="UP000436655"/>
    </source>
</evidence>
<dbReference type="PANTHER" id="PTHR33744">
    <property type="entry name" value="CARBOHYDRATE DIACID REGULATOR"/>
    <property type="match status" value="1"/>
</dbReference>
<dbReference type="InterPro" id="IPR051448">
    <property type="entry name" value="CdaR-like_regulators"/>
</dbReference>
<proteinExistence type="predicted"/>
<reference evidence="2 3" key="1">
    <citation type="journal article" date="2019" name="Syst. Appl. Microbiol.">
        <title>Polyphasic characterization of two novel Lactobacillus spp. isolated from blown salami packages: Description of Lactobacillus halodurans sp. nov. and Lactobacillus salsicarnum sp. nov.</title>
        <authorList>
            <person name="Schuster J.A."/>
            <person name="Klingl A."/>
            <person name="Vogel R.F."/>
            <person name="Ehrmann M.A."/>
        </authorList>
    </citation>
    <scope>NUCLEOTIDE SEQUENCE [LARGE SCALE GENOMIC DNA]</scope>
    <source>
        <strain evidence="2 3">TMW 1.2098</strain>
    </source>
</reference>
<feature type="domain" description="PucR C-terminal helix-turn-helix" evidence="1">
    <location>
        <begin position="470"/>
        <end position="527"/>
    </location>
</feature>
<evidence type="ECO:0000313" key="2">
    <source>
        <dbReference type="EMBL" id="MQS45130.1"/>
    </source>
</evidence>
<dbReference type="Gene3D" id="1.10.10.2840">
    <property type="entry name" value="PucR C-terminal helix-turn-helix domain"/>
    <property type="match status" value="1"/>
</dbReference>
<accession>A0ABW9P7E0</accession>
<keyword evidence="3" id="KW-1185">Reference proteome</keyword>
<dbReference type="InterPro" id="IPR042070">
    <property type="entry name" value="PucR_C-HTH_sf"/>
</dbReference>
<dbReference type="EMBL" id="VDFN01000004">
    <property type="protein sequence ID" value="MQS45130.1"/>
    <property type="molecule type" value="Genomic_DNA"/>
</dbReference>
<sequence length="533" mass="60712">MTVQFAQYSCPTTTLTVQKKIKIVKSLSMRVTKMKLSELISLLSHHFIIGHVKIDTETDINKIQIKPKQISVTDPGILYIGRNQVEGGPLELLNYTNNIENSAVVLCPCQVNQSDSVLANEPLIQIFNQANTILENDQNTSSVIANLAMNAVTDDLQTSINRAAETVHNSLLIIDPNYQVLLHSTEFGFSDPLWSQIINQGYCSYDFIAAVKHIIRTQSDSNLAVYDVPCPKSPYHRRVTNLYNKGKLLGFMLMFDDHTPFADNTSKILPKVGQILAGELVRNHVAAPTENNRDRLLNTLLTEQQTQNFRNIFAAQHMELPKTMVVLTCLPLNKQPLNGVQQQVKRHLSMQFPDTLSTTYQHHLLALVPLTLTQYHSHQFQQLLEQIAKDTRCKIFVSTFYNNPSDTKAAFVVCKRTMKLSQSPEPVIFCEDQYFDLMLARINHDAILPFFIDPTIQTLQNYDVENETELLTTLLTYLQQDGNLSHTADTLYIHRNTLHNRLERINELTAIDLKDANTRFKLLCSFKIKEYVH</sequence>
<comment type="caution">
    <text evidence="2">The sequence shown here is derived from an EMBL/GenBank/DDBJ whole genome shotgun (WGS) entry which is preliminary data.</text>
</comment>